<feature type="transmembrane region" description="Helical" evidence="1">
    <location>
        <begin position="12"/>
        <end position="37"/>
    </location>
</feature>
<dbReference type="EMBL" id="QQXL01000009">
    <property type="protein sequence ID" value="RKW69441.1"/>
    <property type="molecule type" value="Genomic_DNA"/>
</dbReference>
<evidence type="ECO:0000313" key="2">
    <source>
        <dbReference type="EMBL" id="RKW69441.1"/>
    </source>
</evidence>
<comment type="caution">
    <text evidence="2">The sequence shown here is derived from an EMBL/GenBank/DDBJ whole genome shotgun (WGS) entry which is preliminary data.</text>
</comment>
<evidence type="ECO:0008006" key="4">
    <source>
        <dbReference type="Google" id="ProtNLM"/>
    </source>
</evidence>
<name>A0A496PFG4_9MICC</name>
<keyword evidence="1" id="KW-0472">Membrane</keyword>
<keyword evidence="3" id="KW-1185">Reference proteome</keyword>
<proteinExistence type="predicted"/>
<organism evidence="2 3">
    <name type="scientific">Galactobacter caseinivorans</name>
    <dbReference type="NCBI Taxonomy" id="2676123"/>
    <lineage>
        <taxon>Bacteria</taxon>
        <taxon>Bacillati</taxon>
        <taxon>Actinomycetota</taxon>
        <taxon>Actinomycetes</taxon>
        <taxon>Micrococcales</taxon>
        <taxon>Micrococcaceae</taxon>
        <taxon>Galactobacter</taxon>
    </lineage>
</organism>
<accession>A0A496PFG4</accession>
<protein>
    <recommendedName>
        <fullName evidence="4">Multidrug ABC transporter ATPase</fullName>
    </recommendedName>
</protein>
<keyword evidence="1" id="KW-0812">Transmembrane</keyword>
<reference evidence="2 3" key="1">
    <citation type="submission" date="2018-07" db="EMBL/GenBank/DDBJ databases">
        <title>Arthrobacter sp. nov., isolated from raw cow's milk with high bacterial count.</title>
        <authorList>
            <person name="Hahne J."/>
            <person name="Isele D."/>
            <person name="Lipski A."/>
        </authorList>
    </citation>
    <scope>NUCLEOTIDE SEQUENCE [LARGE SCALE GENOMIC DNA]</scope>
    <source>
        <strain evidence="2 3">JZ R-183</strain>
    </source>
</reference>
<feature type="transmembrane region" description="Helical" evidence="1">
    <location>
        <begin position="49"/>
        <end position="70"/>
    </location>
</feature>
<dbReference type="Proteomes" id="UP000273119">
    <property type="component" value="Unassembled WGS sequence"/>
</dbReference>
<keyword evidence="1" id="KW-1133">Transmembrane helix</keyword>
<gene>
    <name evidence="2" type="ORF">DWQ67_12855</name>
</gene>
<dbReference type="RefSeq" id="WP_121486012.1">
    <property type="nucleotide sequence ID" value="NZ_QQXL01000009.1"/>
</dbReference>
<evidence type="ECO:0000256" key="1">
    <source>
        <dbReference type="SAM" id="Phobius"/>
    </source>
</evidence>
<evidence type="ECO:0000313" key="3">
    <source>
        <dbReference type="Proteomes" id="UP000273119"/>
    </source>
</evidence>
<dbReference type="AlphaFoldDB" id="A0A496PFG4"/>
<sequence>MSEQLAPSAHRPFRAALLVLTVAAAVLSLVSLAAILVEYFSQVAVWPPLMAVGLWGLPIAFLGLVAMLLLSVRDRRLEDSAARRA</sequence>